<accession>A0A2G1XDA0</accession>
<reference evidence="1 2" key="1">
    <citation type="journal article" date="2017" name="Biochemistry">
        <title>Identification of the Biosynthetic Pathway for the Antibiotic Bicyclomycin.</title>
        <authorList>
            <person name="Patteson J."/>
            <person name="Cai W."/>
            <person name="Johnson R.A."/>
            <person name="Santa Maria K."/>
            <person name="Li B."/>
        </authorList>
    </citation>
    <scope>NUCLEOTIDE SEQUENCE [LARGE SCALE GENOMIC DNA]</scope>
    <source>
        <strain evidence="1 2">ATCC 21532</strain>
    </source>
</reference>
<dbReference type="AlphaFoldDB" id="A0A2G1XDA0"/>
<protein>
    <submittedName>
        <fullName evidence="1">Uncharacterized protein</fullName>
    </submittedName>
</protein>
<dbReference type="EMBL" id="NHZO01000154">
    <property type="protein sequence ID" value="PHQ49200.1"/>
    <property type="molecule type" value="Genomic_DNA"/>
</dbReference>
<evidence type="ECO:0000313" key="2">
    <source>
        <dbReference type="Proteomes" id="UP000222531"/>
    </source>
</evidence>
<comment type="caution">
    <text evidence="1">The sequence shown here is derived from an EMBL/GenBank/DDBJ whole genome shotgun (WGS) entry which is preliminary data.</text>
</comment>
<sequence length="341" mass="36138">MQVVIDTTDPTVRRLADAWRHISDTSPADEAGPLVLDCARRLAADPGGERAHLWVAGLVAMSGHLAWRPGREARRAAVDALCAAVKALDGRPCAHDDHPFEAAMDALEDEIWLGDTGLLPGGPAAPNGDPDAGRVLCPVNVAGWARLAADVIAPFSVRRVPVGSPEGLHFRMRVLSGIVNDHPHGDPGLDLIGEAGLLPDRPTRGVLAGFLVTMNATCWYATSERITDPAVLKAMIAGIEAAVPLLDDAPCAHGPGEHPGTGDPDDMNQAGFLLRSPGGRAELAEPYGWDEEDEAEQDDEPLDAWVCPAFLEELADDTLGELRAGLRALRAAEDGDEDDEE</sequence>
<keyword evidence="2" id="KW-1185">Reference proteome</keyword>
<evidence type="ECO:0000313" key="1">
    <source>
        <dbReference type="EMBL" id="PHQ49200.1"/>
    </source>
</evidence>
<organism evidence="1 2">
    <name type="scientific">Streptomyces cinnamoneus</name>
    <name type="common">Streptoverticillium cinnamoneum</name>
    <dbReference type="NCBI Taxonomy" id="53446"/>
    <lineage>
        <taxon>Bacteria</taxon>
        <taxon>Bacillati</taxon>
        <taxon>Actinomycetota</taxon>
        <taxon>Actinomycetes</taxon>
        <taxon>Kitasatosporales</taxon>
        <taxon>Streptomycetaceae</taxon>
        <taxon>Streptomyces</taxon>
        <taxon>Streptomyces cinnamoneus group</taxon>
    </lineage>
</organism>
<dbReference type="Proteomes" id="UP000222531">
    <property type="component" value="Unassembled WGS sequence"/>
</dbReference>
<gene>
    <name evidence="1" type="ORF">BLA24_24345</name>
</gene>
<proteinExistence type="predicted"/>
<name>A0A2G1XDA0_STRCJ</name>